<dbReference type="STRING" id="10181.G5BI91"/>
<evidence type="ECO:0000256" key="1">
    <source>
        <dbReference type="SAM" id="SignalP"/>
    </source>
</evidence>
<reference evidence="2 3" key="1">
    <citation type="journal article" date="2011" name="Nature">
        <title>Genome sequencing reveals insights into physiology and longevity of the naked mole rat.</title>
        <authorList>
            <person name="Kim E.B."/>
            <person name="Fang X."/>
            <person name="Fushan A.A."/>
            <person name="Huang Z."/>
            <person name="Lobanov A.V."/>
            <person name="Han L."/>
            <person name="Marino S.M."/>
            <person name="Sun X."/>
            <person name="Turanov A.A."/>
            <person name="Yang P."/>
            <person name="Yim S.H."/>
            <person name="Zhao X."/>
            <person name="Kasaikina M.V."/>
            <person name="Stoletzki N."/>
            <person name="Peng C."/>
            <person name="Polak P."/>
            <person name="Xiong Z."/>
            <person name="Kiezun A."/>
            <person name="Zhu Y."/>
            <person name="Chen Y."/>
            <person name="Kryukov G.V."/>
            <person name="Zhang Q."/>
            <person name="Peshkin L."/>
            <person name="Yang L."/>
            <person name="Bronson R.T."/>
            <person name="Buffenstein R."/>
            <person name="Wang B."/>
            <person name="Han C."/>
            <person name="Li Q."/>
            <person name="Chen L."/>
            <person name="Zhao W."/>
            <person name="Sunyaev S.R."/>
            <person name="Park T.J."/>
            <person name="Zhang G."/>
            <person name="Wang J."/>
            <person name="Gladyshev V.N."/>
        </authorList>
    </citation>
    <scope>NUCLEOTIDE SEQUENCE [LARGE SCALE GENOMIC DNA]</scope>
</reference>
<dbReference type="EMBL" id="JH170415">
    <property type="protein sequence ID" value="EHB09002.1"/>
    <property type="molecule type" value="Genomic_DNA"/>
</dbReference>
<name>G5BI91_HETGA</name>
<dbReference type="AlphaFoldDB" id="G5BI91"/>
<sequence length="88" mass="9539">ARPAAWVSLRPALIAACITLFHFKESTEKPVPGRQQKVKTQLTPIRALSQAPREVMKYGSASSYGSLSPGSLNQTCLHCAHPALQLLL</sequence>
<protein>
    <submittedName>
        <fullName evidence="2">Uncharacterized protein</fullName>
    </submittedName>
</protein>
<feature type="signal peptide" evidence="1">
    <location>
        <begin position="1"/>
        <end position="16"/>
    </location>
</feature>
<evidence type="ECO:0000313" key="3">
    <source>
        <dbReference type="Proteomes" id="UP000006813"/>
    </source>
</evidence>
<organism evidence="2 3">
    <name type="scientific">Heterocephalus glaber</name>
    <name type="common">Naked mole rat</name>
    <dbReference type="NCBI Taxonomy" id="10181"/>
    <lineage>
        <taxon>Eukaryota</taxon>
        <taxon>Metazoa</taxon>
        <taxon>Chordata</taxon>
        <taxon>Craniata</taxon>
        <taxon>Vertebrata</taxon>
        <taxon>Euteleostomi</taxon>
        <taxon>Mammalia</taxon>
        <taxon>Eutheria</taxon>
        <taxon>Euarchontoglires</taxon>
        <taxon>Glires</taxon>
        <taxon>Rodentia</taxon>
        <taxon>Hystricomorpha</taxon>
        <taxon>Bathyergidae</taxon>
        <taxon>Heterocephalus</taxon>
    </lineage>
</organism>
<gene>
    <name evidence="2" type="ORF">GW7_18450</name>
</gene>
<dbReference type="InParanoid" id="G5BI91"/>
<dbReference type="Proteomes" id="UP000006813">
    <property type="component" value="Unassembled WGS sequence"/>
</dbReference>
<accession>G5BI91</accession>
<evidence type="ECO:0000313" key="2">
    <source>
        <dbReference type="EMBL" id="EHB09002.1"/>
    </source>
</evidence>
<proteinExistence type="predicted"/>
<feature type="chain" id="PRO_5003474356" evidence="1">
    <location>
        <begin position="17"/>
        <end position="88"/>
    </location>
</feature>
<feature type="non-terminal residue" evidence="2">
    <location>
        <position position="1"/>
    </location>
</feature>
<keyword evidence="1" id="KW-0732">Signal</keyword>